<proteinExistence type="predicted"/>
<evidence type="ECO:0000313" key="3">
    <source>
        <dbReference type="Proteomes" id="UP001165962"/>
    </source>
</evidence>
<dbReference type="Proteomes" id="UP001165962">
    <property type="component" value="Unassembled WGS sequence"/>
</dbReference>
<keyword evidence="3" id="KW-1185">Reference proteome</keyword>
<protein>
    <submittedName>
        <fullName evidence="2">Uncharacterized protein</fullName>
    </submittedName>
</protein>
<reference evidence="2" key="1">
    <citation type="submission" date="2020-03" db="EMBL/GenBank/DDBJ databases">
        <title>Draft sequencing of Paenibacilllus sp. S3N08.</title>
        <authorList>
            <person name="Kim D.-U."/>
        </authorList>
    </citation>
    <scope>NUCLEOTIDE SEQUENCE</scope>
    <source>
        <strain evidence="2">S3N08</strain>
    </source>
</reference>
<accession>A0ABX0JAW9</accession>
<dbReference type="RefSeq" id="WP_166153682.1">
    <property type="nucleotide sequence ID" value="NZ_JAAOIW010000012.1"/>
</dbReference>
<evidence type="ECO:0000256" key="1">
    <source>
        <dbReference type="SAM" id="MobiDB-lite"/>
    </source>
</evidence>
<comment type="caution">
    <text evidence="2">The sequence shown here is derived from an EMBL/GenBank/DDBJ whole genome shotgun (WGS) entry which is preliminary data.</text>
</comment>
<name>A0ABX0JAW9_9BACL</name>
<sequence>MKQKLAYELKKLRGLKKAAITWEKSKFAKDDHEFLKKTTYFKKQIPVRNGDWAGLSDVQLENRITELVDEYAVLEAWADRLYKAWDERVAKAWLDELTQGSEDPSEMAGQREAILPDPPAAVQKQETVVKPGRGGSRLGAGRKSLGKTVKVSIALPDEDWAYIEKEIQNGTYGSLADYFRSLHNGAKGTLT</sequence>
<organism evidence="2 3">
    <name type="scientific">Paenibacillus agricola</name>
    <dbReference type="NCBI Taxonomy" id="2716264"/>
    <lineage>
        <taxon>Bacteria</taxon>
        <taxon>Bacillati</taxon>
        <taxon>Bacillota</taxon>
        <taxon>Bacilli</taxon>
        <taxon>Bacillales</taxon>
        <taxon>Paenibacillaceae</taxon>
        <taxon>Paenibacillus</taxon>
    </lineage>
</organism>
<feature type="region of interest" description="Disordered" evidence="1">
    <location>
        <begin position="116"/>
        <end position="141"/>
    </location>
</feature>
<evidence type="ECO:0000313" key="2">
    <source>
        <dbReference type="EMBL" id="NHN33554.1"/>
    </source>
</evidence>
<gene>
    <name evidence="2" type="ORF">G9U52_27435</name>
</gene>
<dbReference type="EMBL" id="JAAOIW010000012">
    <property type="protein sequence ID" value="NHN33554.1"/>
    <property type="molecule type" value="Genomic_DNA"/>
</dbReference>